<proteinExistence type="predicted"/>
<sequence length="148" mass="15311">MFADHVRLMGAIARGQRKGSRYLPAGDPGGAGNSPDNVHQRIGESLPEATSDAPLGRISIARHPTAPVFFGMRIGHAIHSASAVMATAVVRCCPALSFISPHNAFCGLPDASACGPTAQYPPAADVSRGKWWGTALLPMVLDRLAGGG</sequence>
<keyword evidence="3" id="KW-1185">Reference proteome</keyword>
<comment type="caution">
    <text evidence="2">The sequence shown here is derived from an EMBL/GenBank/DDBJ whole genome shotgun (WGS) entry which is preliminary data.</text>
</comment>
<organism evidence="2 3">
    <name type="scientific">Paractinoplanes ferrugineus</name>
    <dbReference type="NCBI Taxonomy" id="113564"/>
    <lineage>
        <taxon>Bacteria</taxon>
        <taxon>Bacillati</taxon>
        <taxon>Actinomycetota</taxon>
        <taxon>Actinomycetes</taxon>
        <taxon>Micromonosporales</taxon>
        <taxon>Micromonosporaceae</taxon>
        <taxon>Paractinoplanes</taxon>
    </lineage>
</organism>
<accession>A0A919J5T5</accession>
<name>A0A919J5T5_9ACTN</name>
<dbReference type="Proteomes" id="UP000598174">
    <property type="component" value="Unassembled WGS sequence"/>
</dbReference>
<gene>
    <name evidence="2" type="ORF">Afe05nite_59690</name>
</gene>
<evidence type="ECO:0000256" key="1">
    <source>
        <dbReference type="SAM" id="MobiDB-lite"/>
    </source>
</evidence>
<protein>
    <submittedName>
        <fullName evidence="2">Uncharacterized protein</fullName>
    </submittedName>
</protein>
<dbReference type="EMBL" id="BOMM01000052">
    <property type="protein sequence ID" value="GIE14129.1"/>
    <property type="molecule type" value="Genomic_DNA"/>
</dbReference>
<evidence type="ECO:0000313" key="3">
    <source>
        <dbReference type="Proteomes" id="UP000598174"/>
    </source>
</evidence>
<dbReference type="AlphaFoldDB" id="A0A919J5T5"/>
<feature type="region of interest" description="Disordered" evidence="1">
    <location>
        <begin position="19"/>
        <end position="41"/>
    </location>
</feature>
<reference evidence="2" key="1">
    <citation type="submission" date="2021-01" db="EMBL/GenBank/DDBJ databases">
        <title>Whole genome shotgun sequence of Actinoplanes ferrugineus NBRC 15555.</title>
        <authorList>
            <person name="Komaki H."/>
            <person name="Tamura T."/>
        </authorList>
    </citation>
    <scope>NUCLEOTIDE SEQUENCE</scope>
    <source>
        <strain evidence="2">NBRC 15555</strain>
    </source>
</reference>
<evidence type="ECO:0000313" key="2">
    <source>
        <dbReference type="EMBL" id="GIE14129.1"/>
    </source>
</evidence>